<organism evidence="1 2">
    <name type="scientific">Planoprotostelium fungivorum</name>
    <dbReference type="NCBI Taxonomy" id="1890364"/>
    <lineage>
        <taxon>Eukaryota</taxon>
        <taxon>Amoebozoa</taxon>
        <taxon>Evosea</taxon>
        <taxon>Variosea</taxon>
        <taxon>Cavosteliida</taxon>
        <taxon>Cavosteliaceae</taxon>
        <taxon>Planoprotostelium</taxon>
    </lineage>
</organism>
<accession>A0A2P6NNK6</accession>
<sequence length="216" mass="24493">MSFEGDARCTDIVGKHEDRQANRIMGDIQLTQEDTATHDCSAAISFFEQVISNPLNIAARHTHPYFQKFPQYVLHHMGPNIERVYNIVSQLLDIIMGYTDDQPDVRDQVFSTFCSFVRDSHLAAFGLTTCLDAVCRICASLSTSHIECAIIDNVFYAVKGMNMILKAHGRTLHTSGDEFQLWRMQLDEMTTGPQFFRLPSVLTQYLYNVACTIVDI</sequence>
<name>A0A2P6NNK6_9EUKA</name>
<gene>
    <name evidence="1" type="ORF">PROFUN_06754</name>
</gene>
<reference evidence="1 2" key="1">
    <citation type="journal article" date="2018" name="Genome Biol. Evol.">
        <title>Multiple Roots of Fruiting Body Formation in Amoebozoa.</title>
        <authorList>
            <person name="Hillmann F."/>
            <person name="Forbes G."/>
            <person name="Novohradska S."/>
            <person name="Ferling I."/>
            <person name="Riege K."/>
            <person name="Groth M."/>
            <person name="Westermann M."/>
            <person name="Marz M."/>
            <person name="Spaller T."/>
            <person name="Winckler T."/>
            <person name="Schaap P."/>
            <person name="Glockner G."/>
        </authorList>
    </citation>
    <scope>NUCLEOTIDE SEQUENCE [LARGE SCALE GENOMIC DNA]</scope>
    <source>
        <strain evidence="1 2">Jena</strain>
    </source>
</reference>
<dbReference type="EMBL" id="MDYQ01000043">
    <property type="protein sequence ID" value="PRP85522.1"/>
    <property type="molecule type" value="Genomic_DNA"/>
</dbReference>
<dbReference type="AlphaFoldDB" id="A0A2P6NNK6"/>
<dbReference type="InParanoid" id="A0A2P6NNK6"/>
<protein>
    <submittedName>
        <fullName evidence="1">Uncharacterized protein</fullName>
    </submittedName>
</protein>
<comment type="caution">
    <text evidence="1">The sequence shown here is derived from an EMBL/GenBank/DDBJ whole genome shotgun (WGS) entry which is preliminary data.</text>
</comment>
<keyword evidence="2" id="KW-1185">Reference proteome</keyword>
<proteinExistence type="predicted"/>
<evidence type="ECO:0000313" key="2">
    <source>
        <dbReference type="Proteomes" id="UP000241769"/>
    </source>
</evidence>
<dbReference type="Proteomes" id="UP000241769">
    <property type="component" value="Unassembled WGS sequence"/>
</dbReference>
<evidence type="ECO:0000313" key="1">
    <source>
        <dbReference type="EMBL" id="PRP85522.1"/>
    </source>
</evidence>